<gene>
    <name evidence="9" type="ORF">COZ40_02660</name>
</gene>
<reference evidence="10" key="1">
    <citation type="submission" date="2017-09" db="EMBL/GenBank/DDBJ databases">
        <title>Depth-based differentiation of microbial function through sediment-hosted aquifers and enrichment of novel symbionts in the deep terrestrial subsurface.</title>
        <authorList>
            <person name="Probst A.J."/>
            <person name="Ladd B."/>
            <person name="Jarett J.K."/>
            <person name="Geller-Mcgrath D.E."/>
            <person name="Sieber C.M.K."/>
            <person name="Emerson J.B."/>
            <person name="Anantharaman K."/>
            <person name="Thomas B.C."/>
            <person name="Malmstrom R."/>
            <person name="Stieglmeier M."/>
            <person name="Klingl A."/>
            <person name="Woyke T."/>
            <person name="Ryan C.M."/>
            <person name="Banfield J.F."/>
        </authorList>
    </citation>
    <scope>NUCLEOTIDE SEQUENCE [LARGE SCALE GENOMIC DNA]</scope>
</reference>
<dbReference type="AlphaFoldDB" id="A0A2M7LKG6"/>
<feature type="transmembrane region" description="Helical" evidence="8">
    <location>
        <begin position="7"/>
        <end position="25"/>
    </location>
</feature>
<evidence type="ECO:0000256" key="8">
    <source>
        <dbReference type="SAM" id="Phobius"/>
    </source>
</evidence>
<evidence type="ECO:0000256" key="3">
    <source>
        <dbReference type="ARBA" id="ARBA00022676"/>
    </source>
</evidence>
<evidence type="ECO:0000256" key="6">
    <source>
        <dbReference type="ARBA" id="ARBA00022989"/>
    </source>
</evidence>
<feature type="transmembrane region" description="Helical" evidence="8">
    <location>
        <begin position="172"/>
        <end position="198"/>
    </location>
</feature>
<keyword evidence="3" id="KW-0328">Glycosyltransferase</keyword>
<keyword evidence="7 8" id="KW-0472">Membrane</keyword>
<comment type="caution">
    <text evidence="9">The sequence shown here is derived from an EMBL/GenBank/DDBJ whole genome shotgun (WGS) entry which is preliminary data.</text>
</comment>
<feature type="transmembrane region" description="Helical" evidence="8">
    <location>
        <begin position="324"/>
        <end position="344"/>
    </location>
</feature>
<protein>
    <submittedName>
        <fullName evidence="9">Uncharacterized protein</fullName>
    </submittedName>
</protein>
<name>A0A2M7LKG6_9BACT</name>
<evidence type="ECO:0000256" key="1">
    <source>
        <dbReference type="ARBA" id="ARBA00004651"/>
    </source>
</evidence>
<feature type="transmembrane region" description="Helical" evidence="8">
    <location>
        <begin position="141"/>
        <end position="160"/>
    </location>
</feature>
<dbReference type="PANTHER" id="PTHR33908:SF11">
    <property type="entry name" value="MEMBRANE PROTEIN"/>
    <property type="match status" value="1"/>
</dbReference>
<evidence type="ECO:0000313" key="10">
    <source>
        <dbReference type="Proteomes" id="UP000228500"/>
    </source>
</evidence>
<proteinExistence type="predicted"/>
<dbReference type="PANTHER" id="PTHR33908">
    <property type="entry name" value="MANNOSYLTRANSFERASE YKCB-RELATED"/>
    <property type="match status" value="1"/>
</dbReference>
<dbReference type="GO" id="GO:0009103">
    <property type="term" value="P:lipopolysaccharide biosynthetic process"/>
    <property type="evidence" value="ECO:0007669"/>
    <property type="project" value="UniProtKB-ARBA"/>
</dbReference>
<accession>A0A2M7LKG6</accession>
<keyword evidence="6 8" id="KW-1133">Transmembrane helix</keyword>
<dbReference type="Proteomes" id="UP000228500">
    <property type="component" value="Unassembled WGS sequence"/>
</dbReference>
<feature type="transmembrane region" description="Helical" evidence="8">
    <location>
        <begin position="88"/>
        <end position="108"/>
    </location>
</feature>
<dbReference type="GO" id="GO:0016763">
    <property type="term" value="F:pentosyltransferase activity"/>
    <property type="evidence" value="ECO:0007669"/>
    <property type="project" value="TreeGrafter"/>
</dbReference>
<keyword evidence="5 8" id="KW-0812">Transmembrane</keyword>
<keyword evidence="2" id="KW-1003">Cell membrane</keyword>
<feature type="transmembrane region" description="Helical" evidence="8">
    <location>
        <begin position="236"/>
        <end position="259"/>
    </location>
</feature>
<dbReference type="GO" id="GO:0005886">
    <property type="term" value="C:plasma membrane"/>
    <property type="evidence" value="ECO:0007669"/>
    <property type="project" value="UniProtKB-SubCell"/>
</dbReference>
<evidence type="ECO:0000313" key="9">
    <source>
        <dbReference type="EMBL" id="PIX68552.1"/>
    </source>
</evidence>
<dbReference type="EMBL" id="PFJH01000110">
    <property type="protein sequence ID" value="PIX68552.1"/>
    <property type="molecule type" value="Genomic_DNA"/>
</dbReference>
<feature type="non-terminal residue" evidence="9">
    <location>
        <position position="1"/>
    </location>
</feature>
<evidence type="ECO:0000256" key="5">
    <source>
        <dbReference type="ARBA" id="ARBA00022692"/>
    </source>
</evidence>
<evidence type="ECO:0000256" key="7">
    <source>
        <dbReference type="ARBA" id="ARBA00023136"/>
    </source>
</evidence>
<evidence type="ECO:0000256" key="4">
    <source>
        <dbReference type="ARBA" id="ARBA00022679"/>
    </source>
</evidence>
<dbReference type="InterPro" id="IPR050297">
    <property type="entry name" value="LipidA_mod_glycosyltrf_83"/>
</dbReference>
<feature type="transmembrane region" description="Helical" evidence="8">
    <location>
        <begin position="204"/>
        <end position="224"/>
    </location>
</feature>
<keyword evidence="4" id="KW-0808">Transferase</keyword>
<feature type="transmembrane region" description="Helical" evidence="8">
    <location>
        <begin position="271"/>
        <end position="291"/>
    </location>
</feature>
<organism evidence="9 10">
    <name type="scientific">Candidatus Roizmanbacteria bacterium CG_4_10_14_3_um_filter_39_13</name>
    <dbReference type="NCBI Taxonomy" id="1974831"/>
    <lineage>
        <taxon>Bacteria</taxon>
        <taxon>Candidatus Roizmaniibacteriota</taxon>
    </lineage>
</organism>
<comment type="subcellular location">
    <subcellularLocation>
        <location evidence="1">Cell membrane</location>
        <topology evidence="1">Multi-pass membrane protein</topology>
    </subcellularLocation>
</comment>
<feature type="transmembrane region" description="Helical" evidence="8">
    <location>
        <begin position="356"/>
        <end position="375"/>
    </location>
</feature>
<sequence>NVKIIKHPYFLLFLILCVAFILRFINLKDNILFAYDQARDAQRVYNMVYKGDLKIVGPETDIQGIFNGPLLYYVLTPVYFFSHFNPNAAAFFFVLINGATIILVYWAAKILFNKNSIALIASLLWAFSYEQGFFARYISNASPMSTTTALFFIGLALFFLKKKQWGLPLSAVGIALAIHCNFYFIYLFLFYPLFFYLFKQKPRVKIIIITIGIMGVLLSPWIVTELKWKFVGTRSLFTYLVHQGTAASAANPLLFLLSIVTRYYERISQGIYFSFIPHKLLGFSILTMILIYSVTKKYSFSTLFLLLWILNTLPLFAFKSGVHSVEVINGSIFIPLTILVAYGLEELSKIRMQKIPIVSIISLFGIIFYGLFSFAKNDFVPLSIHTGIPSLLKNSKKIIDFTYQQSEEKEFGVCSISEPLFINTVWSFLYSTYGRQKYGYLPYWTGQKQTLNESFIPYARKKFKTKFIIQEPMFGIPDFAPRSTYYIEDGQNTLVEKKEFGAYSVQKRLFTKENGGNTDNYSPELKKKIKEEISLVPQFSCDNIYE</sequence>
<evidence type="ECO:0000256" key="2">
    <source>
        <dbReference type="ARBA" id="ARBA00022475"/>
    </source>
</evidence>